<name>A0A1R4I894_9MICO</name>
<dbReference type="RefSeq" id="WP_143822581.1">
    <property type="nucleotide sequence ID" value="NZ_FUKR01000002.1"/>
</dbReference>
<dbReference type="OrthoDB" id="5242012at2"/>
<keyword evidence="2" id="KW-1185">Reference proteome</keyword>
<evidence type="ECO:0000313" key="1">
    <source>
        <dbReference type="EMBL" id="SJN15844.1"/>
    </source>
</evidence>
<reference evidence="2" key="1">
    <citation type="submission" date="2017-02" db="EMBL/GenBank/DDBJ databases">
        <authorList>
            <person name="Dridi B."/>
        </authorList>
    </citation>
    <scope>NUCLEOTIDE SEQUENCE [LARGE SCALE GENOMIC DNA]</scope>
    <source>
        <strain evidence="2">EB411</strain>
    </source>
</reference>
<proteinExistence type="predicted"/>
<dbReference type="Proteomes" id="UP000196778">
    <property type="component" value="Unassembled WGS sequence"/>
</dbReference>
<accession>A0A1R4I894</accession>
<organism evidence="1 2">
    <name type="scientific">Mycetocola reblochoni REB411</name>
    <dbReference type="NCBI Taxonomy" id="1255698"/>
    <lineage>
        <taxon>Bacteria</taxon>
        <taxon>Bacillati</taxon>
        <taxon>Actinomycetota</taxon>
        <taxon>Actinomycetes</taxon>
        <taxon>Micrococcales</taxon>
        <taxon>Microbacteriaceae</taxon>
        <taxon>Mycetocola</taxon>
    </lineage>
</organism>
<gene>
    <name evidence="1" type="ORF">FM119_00250</name>
</gene>
<protein>
    <submittedName>
        <fullName evidence="1">Diguanylate cyclase/phosphodiesterase (GGDEF &amp; EAL domains) with PAS/PAC sensor(S)</fullName>
    </submittedName>
</protein>
<sequence>MSPRARRVLDVVASTPREGLVPALLENLARGVRPERHGPAQVRLVRCFDDGHRQQLAAWPDRAGAELAPEGSRTVDVPGLGVLVVDPAPRMTSARARLLRETAAWLGAIVRALTATRELRRAQEQAHRAGAAAEAAQLRAVRVGEGERIRLVETVTTATVGDLAELRGMLAVPAGEVPWERVNASAERLIDELRGAVRGVFPAMLPERGAAETLAELASGLPGSVVVRGDLGRRAGWDVESGFYHAVAGVLRVLARGPERVEVRLRGGDALVARVTRRTGGLADALAGDAAVAEVEAALAADRERLASLGGTLRVGPGREHVEVVVSLPTRAEVTSLPPGRRQLASRPVHGRVATLLESAGLPETVRERLRVRLTAPVALLVVQGPSPVPAPGVRTIDCDEAPDAALAARIRSGEEWGGVDAVVCALSPRDGFAAALAGGPLLFADGTGPGEAVALLAARAPVIAAVRVADELARIAEDEGENGVLRWQLEQLVVGAHELAEHGLLDAVAEGRAPRIVDADAARLAGSAGGDARTRLGLDRKAGDDLVAATAAAAAAHWAAVARRPGLDAASRRAAELLARSAAGIGAVPPASASASASA</sequence>
<evidence type="ECO:0000313" key="2">
    <source>
        <dbReference type="Proteomes" id="UP000196778"/>
    </source>
</evidence>
<dbReference type="AlphaFoldDB" id="A0A1R4I894"/>
<dbReference type="EMBL" id="FUKR01000002">
    <property type="protein sequence ID" value="SJN15844.1"/>
    <property type="molecule type" value="Genomic_DNA"/>
</dbReference>